<protein>
    <recommendedName>
        <fullName evidence="4">HTH gntR-type domain-containing protein</fullName>
    </recommendedName>
</protein>
<dbReference type="InterPro" id="IPR008920">
    <property type="entry name" value="TF_FadR/GntR_C"/>
</dbReference>
<evidence type="ECO:0000256" key="2">
    <source>
        <dbReference type="ARBA" id="ARBA00023125"/>
    </source>
</evidence>
<dbReference type="PANTHER" id="PTHR43537">
    <property type="entry name" value="TRANSCRIPTIONAL REGULATOR, GNTR FAMILY"/>
    <property type="match status" value="1"/>
</dbReference>
<dbReference type="SUPFAM" id="SSF46785">
    <property type="entry name" value="Winged helix' DNA-binding domain"/>
    <property type="match status" value="2"/>
</dbReference>
<dbReference type="GO" id="GO:0003677">
    <property type="term" value="F:DNA binding"/>
    <property type="evidence" value="ECO:0007669"/>
    <property type="project" value="UniProtKB-KW"/>
</dbReference>
<gene>
    <name evidence="5" type="ORF">JP75_01055</name>
</gene>
<dbReference type="Proteomes" id="UP000028981">
    <property type="component" value="Unassembled WGS sequence"/>
</dbReference>
<evidence type="ECO:0000256" key="3">
    <source>
        <dbReference type="ARBA" id="ARBA00023163"/>
    </source>
</evidence>
<name>A0A087M7B9_9HYPH</name>
<dbReference type="Pfam" id="PF00392">
    <property type="entry name" value="GntR"/>
    <property type="match status" value="1"/>
</dbReference>
<dbReference type="SUPFAM" id="SSF48008">
    <property type="entry name" value="GntR ligand-binding domain-like"/>
    <property type="match status" value="1"/>
</dbReference>
<dbReference type="OrthoDB" id="7005926at2"/>
<dbReference type="RefSeq" id="WP_035077881.1">
    <property type="nucleotide sequence ID" value="NZ_JQGC01000001.1"/>
</dbReference>
<accession>A0A087M7B9</accession>
<dbReference type="InterPro" id="IPR011711">
    <property type="entry name" value="GntR_C"/>
</dbReference>
<dbReference type="SMART" id="SM00895">
    <property type="entry name" value="FCD"/>
    <property type="match status" value="1"/>
</dbReference>
<dbReference type="Gene3D" id="1.20.120.530">
    <property type="entry name" value="GntR ligand-binding domain-like"/>
    <property type="match status" value="1"/>
</dbReference>
<dbReference type="PANTHER" id="PTHR43537:SF5">
    <property type="entry name" value="UXU OPERON TRANSCRIPTIONAL REGULATOR"/>
    <property type="match status" value="1"/>
</dbReference>
<dbReference type="EMBL" id="JQGC01000001">
    <property type="protein sequence ID" value="KFL32772.1"/>
    <property type="molecule type" value="Genomic_DNA"/>
</dbReference>
<sequence length="293" mass="33106">MTELSTPLQDALVRRIIDLVHEDGLAPGDRLKESLLAERLKVSRSPVRAALARLEADGIVEHRPNRGMVLLATPPQSSAAEEPQHEDMLVTIARLRREGLLGDQFAEAELMRMTGEDRARVREALTTLEGLGALRRRSGYGWEFSVETRDAAARAESFRFRMLIECAAILEPGFHLEPDWIKSIRDRHEQMKEAEWTDRSSIILFEMNAEFHEGISRASGNRYLADAMQRQNQLRRLSNYNWKHGPGRVVVTCNEHLEILARLESGDNDVAAALMRSHLMGASRLLAIPDPDN</sequence>
<comment type="caution">
    <text evidence="5">The sequence shown here is derived from an EMBL/GenBank/DDBJ whole genome shotgun (WGS) entry which is preliminary data.</text>
</comment>
<dbReference type="InterPro" id="IPR036390">
    <property type="entry name" value="WH_DNA-bd_sf"/>
</dbReference>
<dbReference type="InterPro" id="IPR000524">
    <property type="entry name" value="Tscrpt_reg_HTH_GntR"/>
</dbReference>
<keyword evidence="3" id="KW-0804">Transcription</keyword>
<dbReference type="SMART" id="SM00345">
    <property type="entry name" value="HTH_GNTR"/>
    <property type="match status" value="2"/>
</dbReference>
<dbReference type="GO" id="GO:0003700">
    <property type="term" value="F:DNA-binding transcription factor activity"/>
    <property type="evidence" value="ECO:0007669"/>
    <property type="project" value="InterPro"/>
</dbReference>
<keyword evidence="2" id="KW-0238">DNA-binding</keyword>
<keyword evidence="1" id="KW-0805">Transcription regulation</keyword>
<dbReference type="PRINTS" id="PR00035">
    <property type="entry name" value="HTHGNTR"/>
</dbReference>
<dbReference type="AlphaFoldDB" id="A0A087M7B9"/>
<evidence type="ECO:0000259" key="4">
    <source>
        <dbReference type="PROSITE" id="PS50949"/>
    </source>
</evidence>
<dbReference type="Gene3D" id="1.10.10.10">
    <property type="entry name" value="Winged helix-like DNA-binding domain superfamily/Winged helix DNA-binding domain"/>
    <property type="match status" value="1"/>
</dbReference>
<evidence type="ECO:0000313" key="5">
    <source>
        <dbReference type="EMBL" id="KFL32772.1"/>
    </source>
</evidence>
<dbReference type="Pfam" id="PF07729">
    <property type="entry name" value="FCD"/>
    <property type="match status" value="1"/>
</dbReference>
<reference evidence="5 6" key="1">
    <citation type="submission" date="2014-08" db="EMBL/GenBank/DDBJ databases">
        <authorList>
            <person name="Hassan Y.I."/>
            <person name="Lepp D."/>
            <person name="Zhou T."/>
        </authorList>
    </citation>
    <scope>NUCLEOTIDE SEQUENCE [LARGE SCALE GENOMIC DNA]</scope>
    <source>
        <strain evidence="5 6">IFO13584</strain>
    </source>
</reference>
<organism evidence="5 6">
    <name type="scientific">Devosia riboflavina</name>
    <dbReference type="NCBI Taxonomy" id="46914"/>
    <lineage>
        <taxon>Bacteria</taxon>
        <taxon>Pseudomonadati</taxon>
        <taxon>Pseudomonadota</taxon>
        <taxon>Alphaproteobacteria</taxon>
        <taxon>Hyphomicrobiales</taxon>
        <taxon>Devosiaceae</taxon>
        <taxon>Devosia</taxon>
    </lineage>
</organism>
<dbReference type="InterPro" id="IPR036388">
    <property type="entry name" value="WH-like_DNA-bd_sf"/>
</dbReference>
<keyword evidence="6" id="KW-1185">Reference proteome</keyword>
<dbReference type="CDD" id="cd07377">
    <property type="entry name" value="WHTH_GntR"/>
    <property type="match status" value="1"/>
</dbReference>
<feature type="domain" description="HTH gntR-type" evidence="4">
    <location>
        <begin position="6"/>
        <end position="73"/>
    </location>
</feature>
<evidence type="ECO:0000256" key="1">
    <source>
        <dbReference type="ARBA" id="ARBA00023015"/>
    </source>
</evidence>
<dbReference type="PROSITE" id="PS50949">
    <property type="entry name" value="HTH_GNTR"/>
    <property type="match status" value="1"/>
</dbReference>
<dbReference type="STRING" id="46914.JP75_01055"/>
<proteinExistence type="predicted"/>
<evidence type="ECO:0000313" key="6">
    <source>
        <dbReference type="Proteomes" id="UP000028981"/>
    </source>
</evidence>